<dbReference type="AlphaFoldDB" id="A0A6P8BHT0"/>
<evidence type="ECO:0000256" key="1">
    <source>
        <dbReference type="ARBA" id="ARBA00004141"/>
    </source>
</evidence>
<evidence type="ECO:0000256" key="2">
    <source>
        <dbReference type="ARBA" id="ARBA00022692"/>
    </source>
</evidence>
<feature type="transmembrane region" description="Helical" evidence="7">
    <location>
        <begin position="128"/>
        <end position="149"/>
    </location>
</feature>
<dbReference type="GeneID" id="41955423"/>
<comment type="subcellular location">
    <subcellularLocation>
        <location evidence="1">Membrane</location>
        <topology evidence="1">Multi-pass membrane protein</topology>
    </subcellularLocation>
</comment>
<evidence type="ECO:0000256" key="7">
    <source>
        <dbReference type="SAM" id="Phobius"/>
    </source>
</evidence>
<proteinExistence type="inferred from homology"/>
<dbReference type="Pfam" id="PF20684">
    <property type="entry name" value="Fung_rhodopsin"/>
    <property type="match status" value="1"/>
</dbReference>
<protein>
    <recommendedName>
        <fullName evidence="8">Rhodopsin domain-containing protein</fullName>
    </recommendedName>
</protein>
<feature type="transmembrane region" description="Helical" evidence="7">
    <location>
        <begin position="90"/>
        <end position="116"/>
    </location>
</feature>
<evidence type="ECO:0000256" key="3">
    <source>
        <dbReference type="ARBA" id="ARBA00022989"/>
    </source>
</evidence>
<feature type="transmembrane region" description="Helical" evidence="7">
    <location>
        <begin position="178"/>
        <end position="196"/>
    </location>
</feature>
<reference evidence="10" key="1">
    <citation type="journal article" date="2019" name="Mol. Biol. Evol.">
        <title>Blast fungal genomes show frequent chromosomal changes, gene gains and losses, and effector gene turnover.</title>
        <authorList>
            <person name="Gomez Luciano L.B."/>
            <person name="Jason Tsai I."/>
            <person name="Chuma I."/>
            <person name="Tosa Y."/>
            <person name="Chen Y.H."/>
            <person name="Li J.Y."/>
            <person name="Li M.Y."/>
            <person name="Jade Lu M.Y."/>
            <person name="Nakayashiki H."/>
            <person name="Li W.H."/>
        </authorList>
    </citation>
    <scope>NUCLEOTIDE SEQUENCE</scope>
    <source>
        <strain evidence="10">NI907</strain>
    </source>
</reference>
<evidence type="ECO:0000256" key="5">
    <source>
        <dbReference type="ARBA" id="ARBA00038359"/>
    </source>
</evidence>
<dbReference type="PANTHER" id="PTHR33048">
    <property type="entry name" value="PTH11-LIKE INTEGRAL MEMBRANE PROTEIN (AFU_ORTHOLOGUE AFUA_5G11245)"/>
    <property type="match status" value="1"/>
</dbReference>
<dbReference type="KEGG" id="pgri:PgNI_00429"/>
<evidence type="ECO:0000259" key="8">
    <source>
        <dbReference type="Pfam" id="PF20684"/>
    </source>
</evidence>
<name>A0A6P8BHT0_PYRGI</name>
<keyword evidence="3 7" id="KW-1133">Transmembrane helix</keyword>
<feature type="region of interest" description="Disordered" evidence="6">
    <location>
        <begin position="357"/>
        <end position="393"/>
    </location>
</feature>
<dbReference type="Proteomes" id="UP000515153">
    <property type="component" value="Unplaced"/>
</dbReference>
<organism evidence="9 10">
    <name type="scientific">Pyricularia grisea</name>
    <name type="common">Crabgrass-specific blast fungus</name>
    <name type="synonym">Magnaporthe grisea</name>
    <dbReference type="NCBI Taxonomy" id="148305"/>
    <lineage>
        <taxon>Eukaryota</taxon>
        <taxon>Fungi</taxon>
        <taxon>Dikarya</taxon>
        <taxon>Ascomycota</taxon>
        <taxon>Pezizomycotina</taxon>
        <taxon>Sordariomycetes</taxon>
        <taxon>Sordariomycetidae</taxon>
        <taxon>Magnaporthales</taxon>
        <taxon>Pyriculariaceae</taxon>
        <taxon>Pyricularia</taxon>
    </lineage>
</organism>
<feature type="region of interest" description="Disordered" evidence="6">
    <location>
        <begin position="297"/>
        <end position="325"/>
    </location>
</feature>
<keyword evidence="4 7" id="KW-0472">Membrane</keyword>
<evidence type="ECO:0000313" key="9">
    <source>
        <dbReference type="Proteomes" id="UP000515153"/>
    </source>
</evidence>
<sequence length="411" mass="45316">MIVDHSLDHEDMSGIVVGVVSTCLVLITLAVAARVYTRLIILRTFGLDDYAAVLSLFFTFACGLVIGLMARHGSGKHIWTVQASDVETYLIQFYLSIVFYNASIMATKAAFLLQYYRVLAVNRTMKRVYLGFFILIASWCFSFVLVAIFQCTPISDFWSSAPTRNCIPNFPYWKVQGFGHITTDVLVFTLPLPALYQLQINKTQKLVLMGIFSLGFFTCAISVIRLRYLVVAEDVTWDNTIASVWSTTEVSTGLLCACLPTLRPLMGRMFPQLRSIVNKSTAGRGVEGGGGLGYHTGGSNMGGVNSKNRSLATTSSNFSKSRSAYRENSDSVERLRVDVNGTETSPAVKEESFLDDISETGSPRGFNMQTFGTKTKVTTGMGKGVQERSRELPSLPAGQIRVSRDVYQTQS</sequence>
<comment type="similarity">
    <text evidence="5">Belongs to the SAT4 family.</text>
</comment>
<feature type="transmembrane region" description="Helical" evidence="7">
    <location>
        <begin position="49"/>
        <end position="70"/>
    </location>
</feature>
<feature type="transmembrane region" description="Helical" evidence="7">
    <location>
        <begin position="12"/>
        <end position="37"/>
    </location>
</feature>
<feature type="compositionally biased region" description="Polar residues" evidence="6">
    <location>
        <begin position="302"/>
        <end position="322"/>
    </location>
</feature>
<accession>A0A6P8BHT0</accession>
<gene>
    <name evidence="10" type="ORF">PgNI_00429</name>
</gene>
<dbReference type="InterPro" id="IPR052337">
    <property type="entry name" value="SAT4-like"/>
</dbReference>
<feature type="domain" description="Rhodopsin" evidence="8">
    <location>
        <begin position="33"/>
        <end position="267"/>
    </location>
</feature>
<dbReference type="InterPro" id="IPR049326">
    <property type="entry name" value="Rhodopsin_dom_fungi"/>
</dbReference>
<evidence type="ECO:0000256" key="6">
    <source>
        <dbReference type="SAM" id="MobiDB-lite"/>
    </source>
</evidence>
<dbReference type="PANTHER" id="PTHR33048:SF47">
    <property type="entry name" value="INTEGRAL MEMBRANE PROTEIN-RELATED"/>
    <property type="match status" value="1"/>
</dbReference>
<evidence type="ECO:0000256" key="4">
    <source>
        <dbReference type="ARBA" id="ARBA00023136"/>
    </source>
</evidence>
<dbReference type="RefSeq" id="XP_030986858.1">
    <property type="nucleotide sequence ID" value="XM_031120509.1"/>
</dbReference>
<feature type="transmembrane region" description="Helical" evidence="7">
    <location>
        <begin position="208"/>
        <end position="230"/>
    </location>
</feature>
<evidence type="ECO:0000313" key="10">
    <source>
        <dbReference type="RefSeq" id="XP_030986858.1"/>
    </source>
</evidence>
<dbReference type="OrthoDB" id="3648173at2759"/>
<keyword evidence="9" id="KW-1185">Reference proteome</keyword>
<reference evidence="10" key="2">
    <citation type="submission" date="2019-10" db="EMBL/GenBank/DDBJ databases">
        <authorList>
            <consortium name="NCBI Genome Project"/>
        </authorList>
    </citation>
    <scope>NUCLEOTIDE SEQUENCE</scope>
    <source>
        <strain evidence="10">NI907</strain>
    </source>
</reference>
<dbReference type="GO" id="GO:0016020">
    <property type="term" value="C:membrane"/>
    <property type="evidence" value="ECO:0007669"/>
    <property type="project" value="UniProtKB-SubCell"/>
</dbReference>
<reference evidence="10" key="3">
    <citation type="submission" date="2025-08" db="UniProtKB">
        <authorList>
            <consortium name="RefSeq"/>
        </authorList>
    </citation>
    <scope>IDENTIFICATION</scope>
    <source>
        <strain evidence="10">NI907</strain>
    </source>
</reference>
<keyword evidence="2 7" id="KW-0812">Transmembrane</keyword>